<reference evidence="1" key="1">
    <citation type="submission" date="2022-06" db="EMBL/GenBank/DDBJ databases">
        <title>Diverse halophilic archaea isolated from saline environments.</title>
        <authorList>
            <person name="Cui H.-L."/>
        </authorList>
    </citation>
    <scope>NUCLEOTIDE SEQUENCE</scope>
    <source>
        <strain evidence="1">WLHS1</strain>
    </source>
</reference>
<evidence type="ECO:0000313" key="1">
    <source>
        <dbReference type="EMBL" id="UTF54531.1"/>
    </source>
</evidence>
<dbReference type="RefSeq" id="WP_254159205.1">
    <property type="nucleotide sequence ID" value="NZ_CP100355.1"/>
</dbReference>
<sequence>MITVPRNIFVGADLLSGGKFRTMLSTIRGWNAVSTVGLGRWSDAGDNGEFDSWINSREVLSAILCVGEEKVLKDVISSGSMDRRQVLAVCCSSALTPVVGCLNRDTSTASDDPRETDTNTVGALESDQMRAVYALLVTEVPSEADVTRSTHEAIADDPVLDEILSRSVESGRDFPTEKRASGEYEVVTIDTDEMDREKLYEAAVSLERLPTYDEDSTEHPLGRYVEHEGQLLVFGYGVDD</sequence>
<dbReference type="AlphaFoldDB" id="A0A9E7NBW2"/>
<name>A0A9E7NBW2_9EURY</name>
<gene>
    <name evidence="1" type="ORF">NGM29_04460</name>
</gene>
<proteinExistence type="predicted"/>
<organism evidence="1 2">
    <name type="scientific">Natronosalvus rutilus</name>
    <dbReference type="NCBI Taxonomy" id="2953753"/>
    <lineage>
        <taxon>Archaea</taxon>
        <taxon>Methanobacteriati</taxon>
        <taxon>Methanobacteriota</taxon>
        <taxon>Stenosarchaea group</taxon>
        <taxon>Halobacteria</taxon>
        <taxon>Halobacteriales</taxon>
        <taxon>Natrialbaceae</taxon>
        <taxon>Natronosalvus</taxon>
    </lineage>
</organism>
<dbReference type="EMBL" id="CP100355">
    <property type="protein sequence ID" value="UTF54531.1"/>
    <property type="molecule type" value="Genomic_DNA"/>
</dbReference>
<evidence type="ECO:0000313" key="2">
    <source>
        <dbReference type="Proteomes" id="UP001056855"/>
    </source>
</evidence>
<keyword evidence="2" id="KW-1185">Reference proteome</keyword>
<accession>A0A9E7NBW2</accession>
<dbReference type="GeneID" id="73289272"/>
<protein>
    <submittedName>
        <fullName evidence="1">Uncharacterized protein</fullName>
    </submittedName>
</protein>
<dbReference type="Proteomes" id="UP001056855">
    <property type="component" value="Chromosome"/>
</dbReference>
<dbReference type="KEGG" id="sawl:NGM29_04460"/>